<dbReference type="WBParaSite" id="PSAMB.scaffold21853size560.g38431.t1">
    <property type="protein sequence ID" value="PSAMB.scaffold21853size560.g38431.t1"/>
    <property type="gene ID" value="PSAMB.scaffold21853size560.g38431"/>
</dbReference>
<evidence type="ECO:0000313" key="1">
    <source>
        <dbReference type="Proteomes" id="UP000887566"/>
    </source>
</evidence>
<dbReference type="AlphaFoldDB" id="A0A914VME6"/>
<dbReference type="Proteomes" id="UP000887566">
    <property type="component" value="Unplaced"/>
</dbReference>
<protein>
    <submittedName>
        <fullName evidence="2">Uncharacterized protein</fullName>
    </submittedName>
</protein>
<evidence type="ECO:0000313" key="2">
    <source>
        <dbReference type="WBParaSite" id="PSAMB.scaffold21853size560.g38431.t1"/>
    </source>
</evidence>
<organism evidence="1 2">
    <name type="scientific">Plectus sambesii</name>
    <dbReference type="NCBI Taxonomy" id="2011161"/>
    <lineage>
        <taxon>Eukaryota</taxon>
        <taxon>Metazoa</taxon>
        <taxon>Ecdysozoa</taxon>
        <taxon>Nematoda</taxon>
        <taxon>Chromadorea</taxon>
        <taxon>Plectida</taxon>
        <taxon>Plectina</taxon>
        <taxon>Plectoidea</taxon>
        <taxon>Plectidae</taxon>
        <taxon>Plectus</taxon>
    </lineage>
</organism>
<name>A0A914VME6_9BILA</name>
<proteinExistence type="predicted"/>
<accession>A0A914VME6</accession>
<sequence>MLGKNTICALPRLHWTQTDSDHPRVDLLATGSMIADNSALPTARRYPFIAVYCPNTDT</sequence>
<reference evidence="2" key="1">
    <citation type="submission" date="2022-11" db="UniProtKB">
        <authorList>
            <consortium name="WormBaseParasite"/>
        </authorList>
    </citation>
    <scope>IDENTIFICATION</scope>
</reference>
<keyword evidence="1" id="KW-1185">Reference proteome</keyword>